<organism evidence="1 2">
    <name type="scientific">Symbiodinium necroappetens</name>
    <dbReference type="NCBI Taxonomy" id="1628268"/>
    <lineage>
        <taxon>Eukaryota</taxon>
        <taxon>Sar</taxon>
        <taxon>Alveolata</taxon>
        <taxon>Dinophyceae</taxon>
        <taxon>Suessiales</taxon>
        <taxon>Symbiodiniaceae</taxon>
        <taxon>Symbiodinium</taxon>
    </lineage>
</organism>
<dbReference type="Proteomes" id="UP000601435">
    <property type="component" value="Unassembled WGS sequence"/>
</dbReference>
<dbReference type="EMBL" id="CAJNJA010073187">
    <property type="protein sequence ID" value="CAE7908881.1"/>
    <property type="molecule type" value="Genomic_DNA"/>
</dbReference>
<accession>A0A813BKZ4</accession>
<evidence type="ECO:0000313" key="1">
    <source>
        <dbReference type="EMBL" id="CAE7908881.1"/>
    </source>
</evidence>
<evidence type="ECO:0000313" key="2">
    <source>
        <dbReference type="Proteomes" id="UP000601435"/>
    </source>
</evidence>
<proteinExistence type="predicted"/>
<comment type="caution">
    <text evidence="1">The sequence shown here is derived from an EMBL/GenBank/DDBJ whole genome shotgun (WGS) entry which is preliminary data.</text>
</comment>
<keyword evidence="2" id="KW-1185">Reference proteome</keyword>
<protein>
    <submittedName>
        <fullName evidence="1">Uncharacterized protein</fullName>
    </submittedName>
</protein>
<sequence length="63" mass="6938">PLKKPAMAKDIGWEPGVGLELLARAQESSTEVDSDEFNYDQTPRRPLKILKKPAMAKAKAVSD</sequence>
<reference evidence="1" key="1">
    <citation type="submission" date="2021-02" db="EMBL/GenBank/DDBJ databases">
        <authorList>
            <person name="Dougan E. K."/>
            <person name="Rhodes N."/>
            <person name="Thang M."/>
            <person name="Chan C."/>
        </authorList>
    </citation>
    <scope>NUCLEOTIDE SEQUENCE</scope>
</reference>
<feature type="non-terminal residue" evidence="1">
    <location>
        <position position="1"/>
    </location>
</feature>
<feature type="non-terminal residue" evidence="1">
    <location>
        <position position="63"/>
    </location>
</feature>
<gene>
    <name evidence="1" type="ORF">SNEC2469_LOCUS30876</name>
</gene>
<name>A0A813BKZ4_9DINO</name>
<dbReference type="AlphaFoldDB" id="A0A813BKZ4"/>